<gene>
    <name evidence="2" type="ORF">PAPYR_11456</name>
</gene>
<name>A0ABQ8U6K1_9EUKA</name>
<dbReference type="Proteomes" id="UP001141327">
    <property type="component" value="Unassembled WGS sequence"/>
</dbReference>
<reference evidence="2" key="1">
    <citation type="journal article" date="2022" name="bioRxiv">
        <title>Genomics of Preaxostyla Flagellates Illuminates Evolutionary Transitions and the Path Towards Mitochondrial Loss.</title>
        <authorList>
            <person name="Novak L.V.F."/>
            <person name="Treitli S.C."/>
            <person name="Pyrih J."/>
            <person name="Halakuc P."/>
            <person name="Pipaliya S.V."/>
            <person name="Vacek V."/>
            <person name="Brzon O."/>
            <person name="Soukal P."/>
            <person name="Eme L."/>
            <person name="Dacks J.B."/>
            <person name="Karnkowska A."/>
            <person name="Elias M."/>
            <person name="Hampl V."/>
        </authorList>
    </citation>
    <scope>NUCLEOTIDE SEQUENCE</scope>
    <source>
        <strain evidence="2">RCP-MX</strain>
    </source>
</reference>
<evidence type="ECO:0000256" key="1">
    <source>
        <dbReference type="SAM" id="MobiDB-lite"/>
    </source>
</evidence>
<protein>
    <submittedName>
        <fullName evidence="2">Uncharacterized protein</fullName>
    </submittedName>
</protein>
<evidence type="ECO:0000313" key="2">
    <source>
        <dbReference type="EMBL" id="KAJ4453952.1"/>
    </source>
</evidence>
<comment type="caution">
    <text evidence="2">The sequence shown here is derived from an EMBL/GenBank/DDBJ whole genome shotgun (WGS) entry which is preliminary data.</text>
</comment>
<proteinExistence type="predicted"/>
<evidence type="ECO:0000313" key="3">
    <source>
        <dbReference type="Proteomes" id="UP001141327"/>
    </source>
</evidence>
<keyword evidence="3" id="KW-1185">Reference proteome</keyword>
<dbReference type="EMBL" id="JAPMOS010000199">
    <property type="protein sequence ID" value="KAJ4453952.1"/>
    <property type="molecule type" value="Genomic_DNA"/>
</dbReference>
<accession>A0ABQ8U6K1</accession>
<organism evidence="2 3">
    <name type="scientific">Paratrimastix pyriformis</name>
    <dbReference type="NCBI Taxonomy" id="342808"/>
    <lineage>
        <taxon>Eukaryota</taxon>
        <taxon>Metamonada</taxon>
        <taxon>Preaxostyla</taxon>
        <taxon>Paratrimastigidae</taxon>
        <taxon>Paratrimastix</taxon>
    </lineage>
</organism>
<feature type="region of interest" description="Disordered" evidence="1">
    <location>
        <begin position="348"/>
        <end position="380"/>
    </location>
</feature>
<sequence length="408" mass="45707">MLGARLSLNVYRQLATGKADSTENSESLAALALMEASFRQYTAEQQQYVSSLQHYNALSEELDIATRSFRWAFNRTELYCPPRMDLTKAAQLNNSEAAPGSPSGHKQVGSRFFTTVDYNPLWMSLLSVPNDAAISAFYDVLASREPVPRPPVPVSFGNVFFASQNINIDIHDNGNVNIGAMTLINMSDSFKTNTRVTPRDIALSDENARYYAGLRKITETQKARYDDISKSSNDIQRAQAKLELMRSTTRLFRELFDLELMYRRLHPDYISHRTAAVENFSRVQRSHAAHITQLDQEATRLDKSLLYDTEALAKMKTSYDGEISRMTDRENTFHYEALTRIAKLYDVAPPSTPDVQPPREHAPEPTPPASGQPQAEESARRRVISGLDNNYVIAAAVAAGGLVLCMIL</sequence>